<dbReference type="Proteomes" id="UP000239735">
    <property type="component" value="Unassembled WGS sequence"/>
</dbReference>
<evidence type="ECO:0000313" key="1">
    <source>
        <dbReference type="EMBL" id="SPE17484.1"/>
    </source>
</evidence>
<organism evidence="1 2">
    <name type="scientific">Candidatus Sulfuritelmatomonas gaucii</name>
    <dbReference type="NCBI Taxonomy" id="2043161"/>
    <lineage>
        <taxon>Bacteria</taxon>
        <taxon>Pseudomonadati</taxon>
        <taxon>Acidobacteriota</taxon>
        <taxon>Terriglobia</taxon>
        <taxon>Terriglobales</taxon>
        <taxon>Acidobacteriaceae</taxon>
        <taxon>Candidatus Sulfuritelmatomonas</taxon>
    </lineage>
</organism>
<protein>
    <recommendedName>
        <fullName evidence="3">DUF2934 domain-containing protein</fullName>
    </recommendedName>
</protein>
<accession>A0A2N9L375</accession>
<dbReference type="InterPro" id="IPR021327">
    <property type="entry name" value="DUF2934"/>
</dbReference>
<dbReference type="AlphaFoldDB" id="A0A2N9L375"/>
<evidence type="ECO:0008006" key="3">
    <source>
        <dbReference type="Google" id="ProtNLM"/>
    </source>
</evidence>
<gene>
    <name evidence="1" type="ORF">SBA5_100082</name>
</gene>
<name>A0A2N9L375_9BACT</name>
<proteinExistence type="predicted"/>
<dbReference type="EMBL" id="OKRB01000002">
    <property type="protein sequence ID" value="SPE17484.1"/>
    <property type="molecule type" value="Genomic_DNA"/>
</dbReference>
<dbReference type="OrthoDB" id="9811127at2"/>
<reference evidence="2" key="1">
    <citation type="submission" date="2018-02" db="EMBL/GenBank/DDBJ databases">
        <authorList>
            <person name="Hausmann B."/>
        </authorList>
    </citation>
    <scope>NUCLEOTIDE SEQUENCE [LARGE SCALE GENOMIC DNA]</scope>
    <source>
        <strain evidence="2">Peat soil MAG SbA5</strain>
    </source>
</reference>
<sequence length="82" mass="8987">MIVSKVQKQPKPSKVVVVAPPVSPGKSAKSAKSAAVAVSAPQVQAPRQEIRQRAFEIYEQRGGAHGYDLQDWFHAELQFPPH</sequence>
<dbReference type="Pfam" id="PF11154">
    <property type="entry name" value="DUF2934"/>
    <property type="match status" value="1"/>
</dbReference>
<evidence type="ECO:0000313" key="2">
    <source>
        <dbReference type="Proteomes" id="UP000239735"/>
    </source>
</evidence>